<name>A0A921YM10_MANSE</name>
<dbReference type="AlphaFoldDB" id="A0A921YM10"/>
<dbReference type="Proteomes" id="UP000791440">
    <property type="component" value="Unassembled WGS sequence"/>
</dbReference>
<protein>
    <recommendedName>
        <fullName evidence="3">PiggyBac transposable element-derived protein 4 C-terminal zinc-ribbon domain-containing protein</fullName>
    </recommendedName>
</protein>
<evidence type="ECO:0000313" key="2">
    <source>
        <dbReference type="Proteomes" id="UP000791440"/>
    </source>
</evidence>
<sequence>MLSVNVPKSYQLLSCLITKITDVTRFAVVSNGGFGHWPERIPPAPGSKKKSSYRKCKVCSTRNLRRETGLRCKGCKGHPSLCALCFETWHERFWNLRMNLLRS</sequence>
<evidence type="ECO:0008006" key="3">
    <source>
        <dbReference type="Google" id="ProtNLM"/>
    </source>
</evidence>
<dbReference type="EMBL" id="JH668288">
    <property type="protein sequence ID" value="KAG6441733.1"/>
    <property type="molecule type" value="Genomic_DNA"/>
</dbReference>
<proteinExistence type="predicted"/>
<accession>A0A921YM10</accession>
<comment type="caution">
    <text evidence="1">The sequence shown here is derived from an EMBL/GenBank/DDBJ whole genome shotgun (WGS) entry which is preliminary data.</text>
</comment>
<gene>
    <name evidence="1" type="ORF">O3G_MSEX001961</name>
</gene>
<evidence type="ECO:0000313" key="1">
    <source>
        <dbReference type="EMBL" id="KAG6441733.1"/>
    </source>
</evidence>
<reference evidence="1" key="2">
    <citation type="submission" date="2020-12" db="EMBL/GenBank/DDBJ databases">
        <authorList>
            <person name="Kanost M."/>
        </authorList>
    </citation>
    <scope>NUCLEOTIDE SEQUENCE</scope>
</reference>
<reference evidence="1" key="1">
    <citation type="journal article" date="2016" name="Insect Biochem. Mol. Biol.">
        <title>Multifaceted biological insights from a draft genome sequence of the tobacco hornworm moth, Manduca sexta.</title>
        <authorList>
            <person name="Kanost M.R."/>
            <person name="Arrese E.L."/>
            <person name="Cao X."/>
            <person name="Chen Y.R."/>
            <person name="Chellapilla S."/>
            <person name="Goldsmith M.R."/>
            <person name="Grosse-Wilde E."/>
            <person name="Heckel D.G."/>
            <person name="Herndon N."/>
            <person name="Jiang H."/>
            <person name="Papanicolaou A."/>
            <person name="Qu J."/>
            <person name="Soulages J.L."/>
            <person name="Vogel H."/>
            <person name="Walters J."/>
            <person name="Waterhouse R.M."/>
            <person name="Ahn S.J."/>
            <person name="Almeida F.C."/>
            <person name="An C."/>
            <person name="Aqrawi P."/>
            <person name="Bretschneider A."/>
            <person name="Bryant W.B."/>
            <person name="Bucks S."/>
            <person name="Chao H."/>
            <person name="Chevignon G."/>
            <person name="Christen J.M."/>
            <person name="Clarke D.F."/>
            <person name="Dittmer N.T."/>
            <person name="Ferguson L.C.F."/>
            <person name="Garavelou S."/>
            <person name="Gordon K.H.J."/>
            <person name="Gunaratna R.T."/>
            <person name="Han Y."/>
            <person name="Hauser F."/>
            <person name="He Y."/>
            <person name="Heidel-Fischer H."/>
            <person name="Hirsh A."/>
            <person name="Hu Y."/>
            <person name="Jiang H."/>
            <person name="Kalra D."/>
            <person name="Klinner C."/>
            <person name="Konig C."/>
            <person name="Kovar C."/>
            <person name="Kroll A.R."/>
            <person name="Kuwar S.S."/>
            <person name="Lee S.L."/>
            <person name="Lehman R."/>
            <person name="Li K."/>
            <person name="Li Z."/>
            <person name="Liang H."/>
            <person name="Lovelace S."/>
            <person name="Lu Z."/>
            <person name="Mansfield J.H."/>
            <person name="McCulloch K.J."/>
            <person name="Mathew T."/>
            <person name="Morton B."/>
            <person name="Muzny D.M."/>
            <person name="Neunemann D."/>
            <person name="Ongeri F."/>
            <person name="Pauchet Y."/>
            <person name="Pu L.L."/>
            <person name="Pyrousis I."/>
            <person name="Rao X.J."/>
            <person name="Redding A."/>
            <person name="Roesel C."/>
            <person name="Sanchez-Gracia A."/>
            <person name="Schaack S."/>
            <person name="Shukla A."/>
            <person name="Tetreau G."/>
            <person name="Wang Y."/>
            <person name="Xiong G.H."/>
            <person name="Traut W."/>
            <person name="Walsh T.K."/>
            <person name="Worley K.C."/>
            <person name="Wu D."/>
            <person name="Wu W."/>
            <person name="Wu Y.Q."/>
            <person name="Zhang X."/>
            <person name="Zou Z."/>
            <person name="Zucker H."/>
            <person name="Briscoe A.D."/>
            <person name="Burmester T."/>
            <person name="Clem R.J."/>
            <person name="Feyereisen R."/>
            <person name="Grimmelikhuijzen C.J.P."/>
            <person name="Hamodrakas S.J."/>
            <person name="Hansson B.S."/>
            <person name="Huguet E."/>
            <person name="Jermiin L.S."/>
            <person name="Lan Q."/>
            <person name="Lehman H.K."/>
            <person name="Lorenzen M."/>
            <person name="Merzendorfer H."/>
            <person name="Michalopoulos I."/>
            <person name="Morton D.B."/>
            <person name="Muthukrishnan S."/>
            <person name="Oakeshott J.G."/>
            <person name="Palmer W."/>
            <person name="Park Y."/>
            <person name="Passarelli A.L."/>
            <person name="Rozas J."/>
            <person name="Schwartz L.M."/>
            <person name="Smith W."/>
            <person name="Southgate A."/>
            <person name="Vilcinskas A."/>
            <person name="Vogt R."/>
            <person name="Wang P."/>
            <person name="Werren J."/>
            <person name="Yu X.Q."/>
            <person name="Zhou J.J."/>
            <person name="Brown S.J."/>
            <person name="Scherer S.E."/>
            <person name="Richards S."/>
            <person name="Blissard G.W."/>
        </authorList>
    </citation>
    <scope>NUCLEOTIDE SEQUENCE</scope>
</reference>
<organism evidence="1 2">
    <name type="scientific">Manduca sexta</name>
    <name type="common">Tobacco hawkmoth</name>
    <name type="synonym">Tobacco hornworm</name>
    <dbReference type="NCBI Taxonomy" id="7130"/>
    <lineage>
        <taxon>Eukaryota</taxon>
        <taxon>Metazoa</taxon>
        <taxon>Ecdysozoa</taxon>
        <taxon>Arthropoda</taxon>
        <taxon>Hexapoda</taxon>
        <taxon>Insecta</taxon>
        <taxon>Pterygota</taxon>
        <taxon>Neoptera</taxon>
        <taxon>Endopterygota</taxon>
        <taxon>Lepidoptera</taxon>
        <taxon>Glossata</taxon>
        <taxon>Ditrysia</taxon>
        <taxon>Bombycoidea</taxon>
        <taxon>Sphingidae</taxon>
        <taxon>Sphinginae</taxon>
        <taxon>Sphingini</taxon>
        <taxon>Manduca</taxon>
    </lineage>
</organism>
<keyword evidence="2" id="KW-1185">Reference proteome</keyword>